<dbReference type="EMBL" id="ML769389">
    <property type="protein sequence ID" value="KAE9409047.1"/>
    <property type="molecule type" value="Genomic_DNA"/>
</dbReference>
<organism evidence="5 6">
    <name type="scientific">Gymnopus androsaceus JB14</name>
    <dbReference type="NCBI Taxonomy" id="1447944"/>
    <lineage>
        <taxon>Eukaryota</taxon>
        <taxon>Fungi</taxon>
        <taxon>Dikarya</taxon>
        <taxon>Basidiomycota</taxon>
        <taxon>Agaricomycotina</taxon>
        <taxon>Agaricomycetes</taxon>
        <taxon>Agaricomycetidae</taxon>
        <taxon>Agaricales</taxon>
        <taxon>Marasmiineae</taxon>
        <taxon>Omphalotaceae</taxon>
        <taxon>Gymnopus</taxon>
    </lineage>
</organism>
<evidence type="ECO:0000313" key="5">
    <source>
        <dbReference type="EMBL" id="KAE9409047.1"/>
    </source>
</evidence>
<protein>
    <recommendedName>
        <fullName evidence="3">Lysophospholipase</fullName>
        <ecNumber evidence="3">3.1.1.5</ecNumber>
    </recommendedName>
</protein>
<dbReference type="SUPFAM" id="SSF52151">
    <property type="entry name" value="FabD/lysophospholipase-like"/>
    <property type="match status" value="1"/>
</dbReference>
<proteinExistence type="inferred from homology"/>
<keyword evidence="6" id="KW-1185">Reference proteome</keyword>
<gene>
    <name evidence="5" type="ORF">BT96DRAFT_985371</name>
</gene>
<evidence type="ECO:0000313" key="6">
    <source>
        <dbReference type="Proteomes" id="UP000799118"/>
    </source>
</evidence>
<dbReference type="OrthoDB" id="4084751at2759"/>
<dbReference type="PROSITE" id="PS51210">
    <property type="entry name" value="PLA2C"/>
    <property type="match status" value="1"/>
</dbReference>
<evidence type="ECO:0000256" key="1">
    <source>
        <dbReference type="ARBA" id="ARBA00008780"/>
    </source>
</evidence>
<dbReference type="AlphaFoldDB" id="A0A6A4IJ73"/>
<evidence type="ECO:0000259" key="4">
    <source>
        <dbReference type="PROSITE" id="PS51210"/>
    </source>
</evidence>
<dbReference type="GO" id="GO:0009395">
    <property type="term" value="P:phospholipid catabolic process"/>
    <property type="evidence" value="ECO:0007669"/>
    <property type="project" value="InterPro"/>
</dbReference>
<comment type="catalytic activity">
    <reaction evidence="3">
        <text>a 1-acyl-sn-glycero-3-phosphocholine + H2O = sn-glycerol 3-phosphocholine + a fatty acid + H(+)</text>
        <dbReference type="Rhea" id="RHEA:15177"/>
        <dbReference type="ChEBI" id="CHEBI:15377"/>
        <dbReference type="ChEBI" id="CHEBI:15378"/>
        <dbReference type="ChEBI" id="CHEBI:16870"/>
        <dbReference type="ChEBI" id="CHEBI:28868"/>
        <dbReference type="ChEBI" id="CHEBI:58168"/>
        <dbReference type="EC" id="3.1.1.5"/>
    </reaction>
</comment>
<keyword evidence="2 3" id="KW-0442">Lipid degradation</keyword>
<dbReference type="GO" id="GO:0004622">
    <property type="term" value="F:phosphatidylcholine lysophospholipase activity"/>
    <property type="evidence" value="ECO:0007669"/>
    <property type="project" value="UniProtKB-EC"/>
</dbReference>
<dbReference type="Pfam" id="PF01735">
    <property type="entry name" value="PLA2_B"/>
    <property type="match status" value="1"/>
</dbReference>
<keyword evidence="2 3" id="KW-0443">Lipid metabolism</keyword>
<name>A0A6A4IJ73_9AGAR</name>
<sequence>MLNLNHTLFPVFCGCNETDVPLMLYAADAPCTEYSNITTLGTDFDNSQISLLWNNTLTLYSQDNNQLAANWTTCITCGAIQCSLGRLGMEISDVCKQCFEKHCWHGEVNDSQPGFLSPSLILDPSETWAEWNVSFFGSTD</sequence>
<evidence type="ECO:0000256" key="3">
    <source>
        <dbReference type="RuleBase" id="RU362103"/>
    </source>
</evidence>
<dbReference type="EC" id="3.1.1.5" evidence="3"/>
<dbReference type="InterPro" id="IPR002642">
    <property type="entry name" value="LysoPLipase_cat_dom"/>
</dbReference>
<comment type="similarity">
    <text evidence="1 3">Belongs to the lysophospholipase family.</text>
</comment>
<evidence type="ECO:0000256" key="2">
    <source>
        <dbReference type="PROSITE-ProRule" id="PRU00555"/>
    </source>
</evidence>
<reference evidence="5" key="1">
    <citation type="journal article" date="2019" name="Environ. Microbiol.">
        <title>Fungal ecological strategies reflected in gene transcription - a case study of two litter decomposers.</title>
        <authorList>
            <person name="Barbi F."/>
            <person name="Kohler A."/>
            <person name="Barry K."/>
            <person name="Baskaran P."/>
            <person name="Daum C."/>
            <person name="Fauchery L."/>
            <person name="Ihrmark K."/>
            <person name="Kuo A."/>
            <person name="LaButti K."/>
            <person name="Lipzen A."/>
            <person name="Morin E."/>
            <person name="Grigoriev I.V."/>
            <person name="Henrissat B."/>
            <person name="Lindahl B."/>
            <person name="Martin F."/>
        </authorList>
    </citation>
    <scope>NUCLEOTIDE SEQUENCE</scope>
    <source>
        <strain evidence="5">JB14</strain>
    </source>
</reference>
<keyword evidence="2 3" id="KW-0378">Hydrolase</keyword>
<dbReference type="Proteomes" id="UP000799118">
    <property type="component" value="Unassembled WGS sequence"/>
</dbReference>
<dbReference type="InterPro" id="IPR016035">
    <property type="entry name" value="Acyl_Trfase/lysoPLipase"/>
</dbReference>
<feature type="domain" description="PLA2c" evidence="4">
    <location>
        <begin position="1"/>
        <end position="109"/>
    </location>
</feature>
<accession>A0A6A4IJ73</accession>